<accession>A0A5C4N745</accession>
<evidence type="ECO:0000313" key="3">
    <source>
        <dbReference type="EMBL" id="TNC67541.1"/>
    </source>
</evidence>
<comment type="similarity">
    <text evidence="1">Belongs to the peptidase C56 family.</text>
</comment>
<evidence type="ECO:0000313" key="4">
    <source>
        <dbReference type="Proteomes" id="UP000305709"/>
    </source>
</evidence>
<dbReference type="InterPro" id="IPR006286">
    <property type="entry name" value="C56_PfpI-like"/>
</dbReference>
<comment type="caution">
    <text evidence="3">The sequence shown here is derived from an EMBL/GenBank/DDBJ whole genome shotgun (WGS) entry which is preliminary data.</text>
</comment>
<keyword evidence="4" id="KW-1185">Reference proteome</keyword>
<dbReference type="RefSeq" id="WP_139082644.1">
    <property type="nucleotide sequence ID" value="NZ_VDFV01000028.1"/>
</dbReference>
<dbReference type="InterPro" id="IPR029062">
    <property type="entry name" value="Class_I_gatase-like"/>
</dbReference>
<gene>
    <name evidence="3" type="ORF">FHG71_15665</name>
</gene>
<sequence length="191" mass="20594">MAAETLNGLKVAILVTDGFEQVEMTEPRQALDEAGAETRLVSPMDGQVKAWNFKEWGDTFPVDMALDSARPEDFDALLLPGGVINPDKLRALPEAVAFVKAFFDAGKPVASICHGPWTIIEAGAAHGRRLTSWPSLKTDLQNAGAQWVDQDVVVDQGLVTSRKPDDIPAFNPEVIKLFASARGPSRQAAAE</sequence>
<dbReference type="CDD" id="cd03134">
    <property type="entry name" value="GATase1_PfpI_like"/>
    <property type="match status" value="1"/>
</dbReference>
<evidence type="ECO:0000256" key="1">
    <source>
        <dbReference type="ARBA" id="ARBA00008542"/>
    </source>
</evidence>
<feature type="domain" description="DJ-1/PfpI" evidence="2">
    <location>
        <begin position="10"/>
        <end position="176"/>
    </location>
</feature>
<dbReference type="InterPro" id="IPR002818">
    <property type="entry name" value="DJ-1/PfpI"/>
</dbReference>
<dbReference type="Proteomes" id="UP000305709">
    <property type="component" value="Unassembled WGS sequence"/>
</dbReference>
<dbReference type="SUPFAM" id="SSF52317">
    <property type="entry name" value="Class I glutamine amidotransferase-like"/>
    <property type="match status" value="1"/>
</dbReference>
<reference evidence="3 4" key="1">
    <citation type="submission" date="2019-06" db="EMBL/GenBank/DDBJ databases">
        <authorList>
            <person name="Jiang L."/>
        </authorList>
    </citation>
    <scope>NUCLEOTIDE SEQUENCE [LARGE SCALE GENOMIC DNA]</scope>
    <source>
        <strain evidence="3 4">YIM 48858</strain>
    </source>
</reference>
<dbReference type="PANTHER" id="PTHR42733">
    <property type="entry name" value="DJ-1 PROTEIN"/>
    <property type="match status" value="1"/>
</dbReference>
<proteinExistence type="inferred from homology"/>
<dbReference type="AlphaFoldDB" id="A0A5C4N745"/>
<dbReference type="Gene3D" id="3.40.50.880">
    <property type="match status" value="1"/>
</dbReference>
<dbReference type="EMBL" id="VDFV01000028">
    <property type="protein sequence ID" value="TNC67541.1"/>
    <property type="molecule type" value="Genomic_DNA"/>
</dbReference>
<keyword evidence="3" id="KW-0808">Transferase</keyword>
<dbReference type="OrthoDB" id="9792284at2"/>
<dbReference type="PROSITE" id="PS51276">
    <property type="entry name" value="PEPTIDASE_C56_PFPI"/>
    <property type="match status" value="1"/>
</dbReference>
<protein>
    <submittedName>
        <fullName evidence="3">Type 1 glutamine amidotransferase</fullName>
    </submittedName>
</protein>
<dbReference type="Pfam" id="PF01965">
    <property type="entry name" value="DJ-1_PfpI"/>
    <property type="match status" value="1"/>
</dbReference>
<organism evidence="3 4">
    <name type="scientific">Rubellimicrobium roseum</name>
    <dbReference type="NCBI Taxonomy" id="687525"/>
    <lineage>
        <taxon>Bacteria</taxon>
        <taxon>Pseudomonadati</taxon>
        <taxon>Pseudomonadota</taxon>
        <taxon>Alphaproteobacteria</taxon>
        <taxon>Rhodobacterales</taxon>
        <taxon>Roseobacteraceae</taxon>
        <taxon>Rubellimicrobium</taxon>
    </lineage>
</organism>
<name>A0A5C4N745_9RHOB</name>
<dbReference type="GO" id="GO:0016740">
    <property type="term" value="F:transferase activity"/>
    <property type="evidence" value="ECO:0007669"/>
    <property type="project" value="UniProtKB-KW"/>
</dbReference>
<dbReference type="NCBIfam" id="TIGR01382">
    <property type="entry name" value="PfpI"/>
    <property type="match status" value="1"/>
</dbReference>
<evidence type="ECO:0000259" key="2">
    <source>
        <dbReference type="Pfam" id="PF01965"/>
    </source>
</evidence>
<dbReference type="PANTHER" id="PTHR42733:SF12">
    <property type="entry name" value="PROTEINASE"/>
    <property type="match status" value="1"/>
</dbReference>
<keyword evidence="3" id="KW-0315">Glutamine amidotransferase</keyword>